<feature type="transmembrane region" description="Helical" evidence="3">
    <location>
        <begin position="554"/>
        <end position="576"/>
    </location>
</feature>
<dbReference type="GO" id="GO:0016020">
    <property type="term" value="C:membrane"/>
    <property type="evidence" value="ECO:0007669"/>
    <property type="project" value="TreeGrafter"/>
</dbReference>
<proteinExistence type="predicted"/>
<keyword evidence="6" id="KW-1185">Reference proteome</keyword>
<evidence type="ECO:0000256" key="1">
    <source>
        <dbReference type="PROSITE-ProRule" id="PRU00023"/>
    </source>
</evidence>
<dbReference type="EnsemblPlants" id="Kaladp0048s0537.1.v1.1">
    <property type="protein sequence ID" value="Kaladp0048s0537.1.v1.1"/>
    <property type="gene ID" value="Kaladp0048s0537.v1.1"/>
</dbReference>
<feature type="region of interest" description="Disordered" evidence="2">
    <location>
        <begin position="1"/>
        <end position="65"/>
    </location>
</feature>
<feature type="transmembrane region" description="Helical" evidence="3">
    <location>
        <begin position="620"/>
        <end position="646"/>
    </location>
</feature>
<feature type="transmembrane region" description="Helical" evidence="3">
    <location>
        <begin position="523"/>
        <end position="542"/>
    </location>
</feature>
<feature type="region of interest" description="Disordered" evidence="2">
    <location>
        <begin position="289"/>
        <end position="310"/>
    </location>
</feature>
<dbReference type="OMA" id="ERHEQIF"/>
<dbReference type="Gene3D" id="1.25.40.20">
    <property type="entry name" value="Ankyrin repeat-containing domain"/>
    <property type="match status" value="1"/>
</dbReference>
<accession>A0A7N0TZ25</accession>
<evidence type="ECO:0000313" key="5">
    <source>
        <dbReference type="EnsemblPlants" id="Kaladp0048s0537.1.v1.1"/>
    </source>
</evidence>
<evidence type="ECO:0000256" key="2">
    <source>
        <dbReference type="SAM" id="MobiDB-lite"/>
    </source>
</evidence>
<evidence type="ECO:0000313" key="6">
    <source>
        <dbReference type="Proteomes" id="UP000594263"/>
    </source>
</evidence>
<feature type="repeat" description="ANK" evidence="1">
    <location>
        <begin position="172"/>
        <end position="193"/>
    </location>
</feature>
<dbReference type="PROSITE" id="PS50088">
    <property type="entry name" value="ANK_REPEAT"/>
    <property type="match status" value="1"/>
</dbReference>
<keyword evidence="3" id="KW-0472">Membrane</keyword>
<protein>
    <recommendedName>
        <fullName evidence="4">PGG domain-containing protein</fullName>
    </recommendedName>
</protein>
<dbReference type="PANTHER" id="PTHR24177:SF365">
    <property type="entry name" value="ANKYRIN REPEAT-CONTAINING PROTEIN NPR4-LIKE ISOFORM X1"/>
    <property type="match status" value="1"/>
</dbReference>
<dbReference type="Gramene" id="Kaladp0048s0537.1.v1.1">
    <property type="protein sequence ID" value="Kaladp0048s0537.1.v1.1"/>
    <property type="gene ID" value="Kaladp0048s0537.v1.1"/>
</dbReference>
<keyword evidence="3" id="KW-0812">Transmembrane</keyword>
<dbReference type="PANTHER" id="PTHR24177">
    <property type="entry name" value="CASKIN"/>
    <property type="match status" value="1"/>
</dbReference>
<dbReference type="InterPro" id="IPR026961">
    <property type="entry name" value="PGG_dom"/>
</dbReference>
<organism evidence="5 6">
    <name type="scientific">Kalanchoe fedtschenkoi</name>
    <name type="common">Lavender scallops</name>
    <name type="synonym">South American air plant</name>
    <dbReference type="NCBI Taxonomy" id="63787"/>
    <lineage>
        <taxon>Eukaryota</taxon>
        <taxon>Viridiplantae</taxon>
        <taxon>Streptophyta</taxon>
        <taxon>Embryophyta</taxon>
        <taxon>Tracheophyta</taxon>
        <taxon>Spermatophyta</taxon>
        <taxon>Magnoliopsida</taxon>
        <taxon>eudicotyledons</taxon>
        <taxon>Gunneridae</taxon>
        <taxon>Pentapetalae</taxon>
        <taxon>Saxifragales</taxon>
        <taxon>Crassulaceae</taxon>
        <taxon>Kalanchoe</taxon>
    </lineage>
</organism>
<feature type="compositionally biased region" description="Gly residues" evidence="2">
    <location>
        <begin position="30"/>
        <end position="39"/>
    </location>
</feature>
<dbReference type="PROSITE" id="PS50297">
    <property type="entry name" value="ANK_REP_REGION"/>
    <property type="match status" value="1"/>
</dbReference>
<dbReference type="Pfam" id="PF13962">
    <property type="entry name" value="PGG"/>
    <property type="match status" value="1"/>
</dbReference>
<evidence type="ECO:0000256" key="3">
    <source>
        <dbReference type="SAM" id="Phobius"/>
    </source>
</evidence>
<dbReference type="Proteomes" id="UP000594263">
    <property type="component" value="Unplaced"/>
</dbReference>
<dbReference type="SUPFAM" id="SSF48403">
    <property type="entry name" value="Ankyrin repeat"/>
    <property type="match status" value="1"/>
</dbReference>
<dbReference type="AlphaFoldDB" id="A0A7N0TZ25"/>
<keyword evidence="1" id="KW-0040">ANK repeat</keyword>
<reference evidence="5" key="1">
    <citation type="submission" date="2021-01" db="UniProtKB">
        <authorList>
            <consortium name="EnsemblPlants"/>
        </authorList>
    </citation>
    <scope>IDENTIFICATION</scope>
</reference>
<keyword evidence="3" id="KW-1133">Transmembrane helix</keyword>
<dbReference type="SMART" id="SM00248">
    <property type="entry name" value="ANK"/>
    <property type="match status" value="3"/>
</dbReference>
<feature type="domain" description="PGG" evidence="4">
    <location>
        <begin position="518"/>
        <end position="619"/>
    </location>
</feature>
<feature type="transmembrane region" description="Helical" evidence="3">
    <location>
        <begin position="596"/>
        <end position="614"/>
    </location>
</feature>
<dbReference type="Pfam" id="PF12796">
    <property type="entry name" value="Ank_2"/>
    <property type="match status" value="1"/>
</dbReference>
<name>A0A7N0TZ25_KALFE</name>
<sequence>MADSSDPGQAIAAADSGGSGGYAGVAVTERGGGAPGVAGGVAPLPSSEPEEEEEEVEAHKKRATPCSRSTSQLYKAAIIGDWESAREIIYSKKTALSEHITQVSETILHVAVGQPNIKFVQELVKSMTKEQLEQKDRFGRTALCSAAIAGNTETAKILVKADSDLPCVLSNRYYSPLHYAAKYGHKKTVQYLLTVTEFDYQLPHLSASGVTLLNLLISADFFAMACDQLRKLPDSALKEHNVGKAVFQTLAQKPSAFPSGNPSGYWKSFIYNMIVVEKQEIPTDCEKSTECKNRTDEENPQAYSKVSPASPDSSGLFHSIGKFFRNELVVLWKAFYIFPFIYQVYNEKLAHTEALKLLKAMCDRVVACHGDCFKLLEDPVRTAARLGIHEFVSETLSASPELIWSFDDENRHSIFHIAVLDRHEKIFSIIGKMFTHKHPSAALKDKDENNILHLAGRLGPCSEVSGAALHMQRELQWFKEVEDFVIPSYKEKMNKAGKTPRMVFTEEHKDLVDKGSLWIRNTASSCSIVASLIITTMFSAAIKFSYGTNQSRPFLVFAAADAIGLFSSSTAVFMFLGILTSRCSEEDFLESLPRRLIIGLVTLFISIVAMMVAFGATLHILLYGIVGWAVIVPIAIAACLPIGFFVKMQFPLIVDMVLCTYLPSVFY</sequence>
<evidence type="ECO:0000259" key="4">
    <source>
        <dbReference type="Pfam" id="PF13962"/>
    </source>
</evidence>
<dbReference type="InterPro" id="IPR036770">
    <property type="entry name" value="Ankyrin_rpt-contain_sf"/>
</dbReference>
<dbReference type="InterPro" id="IPR002110">
    <property type="entry name" value="Ankyrin_rpt"/>
</dbReference>